<dbReference type="PANTHER" id="PTHR28547:SF1">
    <property type="entry name" value="PROTEIN MMS22-LIKE"/>
    <property type="match status" value="1"/>
</dbReference>
<dbReference type="InParanoid" id="A0A6P6YMG0"/>
<dbReference type="OMA" id="HHESIFR"/>
<dbReference type="AlphaFoldDB" id="A0A6P6YMG0"/>
<dbReference type="PANTHER" id="PTHR28547">
    <property type="entry name" value="PROTEIN MMS22-LIKE"/>
    <property type="match status" value="1"/>
</dbReference>
<feature type="domain" description="MMS22-like C-terminal" evidence="1">
    <location>
        <begin position="640"/>
        <end position="738"/>
    </location>
</feature>
<evidence type="ECO:0000313" key="3">
    <source>
        <dbReference type="RefSeq" id="XP_027206204.1"/>
    </source>
</evidence>
<dbReference type="Proteomes" id="UP000515146">
    <property type="component" value="Unplaced"/>
</dbReference>
<reference evidence="3" key="1">
    <citation type="submission" date="2025-08" db="UniProtKB">
        <authorList>
            <consortium name="RefSeq"/>
        </authorList>
    </citation>
    <scope>IDENTIFICATION</scope>
    <source>
        <strain evidence="3">Airmid</strain>
    </source>
</reference>
<evidence type="ECO:0000313" key="2">
    <source>
        <dbReference type="Proteomes" id="UP000515146"/>
    </source>
</evidence>
<proteinExistence type="predicted"/>
<gene>
    <name evidence="3" type="primary">LOC113799714</name>
</gene>
<keyword evidence="2" id="KW-1185">Reference proteome</keyword>
<dbReference type="InterPro" id="IPR029424">
    <property type="entry name" value="MMS22L_C"/>
</dbReference>
<name>A0A6P6YMG0_DERPT</name>
<evidence type="ECO:0000259" key="1">
    <source>
        <dbReference type="Pfam" id="PF14911"/>
    </source>
</evidence>
<dbReference type="OrthoDB" id="6512347at2759"/>
<dbReference type="KEGG" id="dpte:113799714"/>
<dbReference type="RefSeq" id="XP_027206204.1">
    <property type="nucleotide sequence ID" value="XM_027350403.1"/>
</dbReference>
<dbReference type="InterPro" id="IPR042320">
    <property type="entry name" value="MMS22-like"/>
</dbReference>
<organism evidence="2 3">
    <name type="scientific">Dermatophagoides pteronyssinus</name>
    <name type="common">European house dust mite</name>
    <dbReference type="NCBI Taxonomy" id="6956"/>
    <lineage>
        <taxon>Eukaryota</taxon>
        <taxon>Metazoa</taxon>
        <taxon>Ecdysozoa</taxon>
        <taxon>Arthropoda</taxon>
        <taxon>Chelicerata</taxon>
        <taxon>Arachnida</taxon>
        <taxon>Acari</taxon>
        <taxon>Acariformes</taxon>
        <taxon>Sarcoptiformes</taxon>
        <taxon>Astigmata</taxon>
        <taxon>Psoroptidia</taxon>
        <taxon>Analgoidea</taxon>
        <taxon>Pyroglyphidae</taxon>
        <taxon>Dermatophagoidinae</taxon>
        <taxon>Dermatophagoides</taxon>
    </lineage>
</organism>
<dbReference type="GO" id="GO:0000724">
    <property type="term" value="P:double-strand break repair via homologous recombination"/>
    <property type="evidence" value="ECO:0007669"/>
    <property type="project" value="InterPro"/>
</dbReference>
<dbReference type="Pfam" id="PF14911">
    <property type="entry name" value="MMS22L_C"/>
    <property type="match status" value="1"/>
</dbReference>
<dbReference type="GO" id="GO:0031297">
    <property type="term" value="P:replication fork processing"/>
    <property type="evidence" value="ECO:0007669"/>
    <property type="project" value="InterPro"/>
</dbReference>
<dbReference type="GO" id="GO:0043596">
    <property type="term" value="C:nuclear replication fork"/>
    <property type="evidence" value="ECO:0007669"/>
    <property type="project" value="TreeGrafter"/>
</dbReference>
<protein>
    <submittedName>
        <fullName evidence="3">Uncharacterized protein LOC113799714</fullName>
    </submittedName>
</protein>
<sequence length="932" mass="111398">MENYLHCDPQLNIKFCSMFRLMEQCSINRLTLETFAQQLSNTFHYVRSDYFRRLIIQNDREYCCSIKKQKQTWIFFRFVRIPYIDQVNQDRHLLPLFMFIRKNFNLIRSATLEDCNHEFNVNIDFFQQYCQPIIDCLDFLKRFFMMIIHDDVHDSNPENSKCFFILKEMRKLLLFIGRLSQFETKFQEFSFHRKSDADGCFYHHFHLTLQIWLTYLEMLYALKRQSNKFYHRIFSEFNLLLNNDQANDDLFIQCLRIILYDILCFSVERFQQNIQNDNDYSCYIQPDSTFTPFICTCFQETILLLKFMLNNNNNNKIIVTDQFNQYSLWLWSNMVPLLAIDLNLTYKEIRFDLPANILKIYRTILREIDCQYPSIKSTNLLDNVVNIDNDHLLSSSFDNIIQSLIELLIEMIKLELIASQNDDNEDEPDEIVAYITLKITIINIIIMNNNNNNNRQHQSLNIIDLFLSFQGQDSLHHHHGKCSNSIDLFHLNYLYLLFKDNYLKDIFESIDNHDNLVKKFISIWSKLLIIIDDNDQNDCDTDQRKYEKLLIISRRIYRWFESDSIVLLDNGIIFEKFLSILYDRFGLVTSNSERIKHMNNVDQYFRSMIIKSQQILTTISRRYSAMTKNIHFINLPPKDVRLLTRIYRSIAELISRLSQQIYIVGKSDCLLVTILENIIILPTNCQFLLQIKSLWPSLFRQSFPMIFEGLVQLDPNDPYLNRKIRQLILIYLPMISQYLNYTSIKTLISNRGSKVYENWHLQIILILKSTFLLVQREQTITKDLYEYLNQFCRLDHISHKDLLRLSEQIFRTNITEFKIGQHQQQTDYRMALFQTIISCLIESFKKSRSNIGDDGKEDQEEVKIFIEQVISPFIKANAQTRPAKLFEVIKFLLPTKANSQCPILFHEFCLEINRQMDYFERISLGANQLILR</sequence>
<accession>A0A6P6YMG0</accession>